<evidence type="ECO:0000256" key="1">
    <source>
        <dbReference type="SAM" id="MobiDB-lite"/>
    </source>
</evidence>
<proteinExistence type="predicted"/>
<feature type="region of interest" description="Disordered" evidence="1">
    <location>
        <begin position="1"/>
        <end position="27"/>
    </location>
</feature>
<evidence type="ECO:0000313" key="4">
    <source>
        <dbReference type="Proteomes" id="UP001140560"/>
    </source>
</evidence>
<protein>
    <recommendedName>
        <fullName evidence="2">Class II aldolase/adducin N-terminal domain-containing protein</fullName>
    </recommendedName>
</protein>
<evidence type="ECO:0000313" key="3">
    <source>
        <dbReference type="EMBL" id="KAJ4371575.1"/>
    </source>
</evidence>
<dbReference type="PANTHER" id="PTHR10672">
    <property type="entry name" value="ADDUCIN"/>
    <property type="match status" value="1"/>
</dbReference>
<dbReference type="Pfam" id="PF00596">
    <property type="entry name" value="Aldolase_II"/>
    <property type="match status" value="1"/>
</dbReference>
<accession>A0A9W8YCN5</accession>
<dbReference type="InterPro" id="IPR051017">
    <property type="entry name" value="Aldolase-II_Adducin_sf"/>
</dbReference>
<reference evidence="3" key="1">
    <citation type="submission" date="2022-10" db="EMBL/GenBank/DDBJ databases">
        <title>Tapping the CABI collections for fungal endophytes: first genome assemblies for Collariella, Neodidymelliopsis, Ascochyta clinopodiicola, Didymella pomorum, Didymosphaeria variabile, Neocosmospora piperis and Neocucurbitaria cava.</title>
        <authorList>
            <person name="Hill R."/>
        </authorList>
    </citation>
    <scope>NUCLEOTIDE SEQUENCE</scope>
    <source>
        <strain evidence="3">IMI 356814</strain>
    </source>
</reference>
<dbReference type="Proteomes" id="UP001140560">
    <property type="component" value="Unassembled WGS sequence"/>
</dbReference>
<dbReference type="NCBIfam" id="NF004855">
    <property type="entry name" value="PRK06208.1"/>
    <property type="match status" value="1"/>
</dbReference>
<gene>
    <name evidence="3" type="ORF">N0V83_004794</name>
</gene>
<dbReference type="PANTHER" id="PTHR10672:SF41">
    <property type="entry name" value="CLASS II ALDOLASE_ADDUCIN DOMAIN PROTEIN (AFU_ORTHOLOGUE AFUA_3G01330)"/>
    <property type="match status" value="1"/>
</dbReference>
<organism evidence="3 4">
    <name type="scientific">Neocucurbitaria cava</name>
    <dbReference type="NCBI Taxonomy" id="798079"/>
    <lineage>
        <taxon>Eukaryota</taxon>
        <taxon>Fungi</taxon>
        <taxon>Dikarya</taxon>
        <taxon>Ascomycota</taxon>
        <taxon>Pezizomycotina</taxon>
        <taxon>Dothideomycetes</taxon>
        <taxon>Pleosporomycetidae</taxon>
        <taxon>Pleosporales</taxon>
        <taxon>Pleosporineae</taxon>
        <taxon>Cucurbitariaceae</taxon>
        <taxon>Neocucurbitaria</taxon>
    </lineage>
</organism>
<name>A0A9W8YCN5_9PLEO</name>
<dbReference type="OrthoDB" id="3238794at2759"/>
<dbReference type="AlphaFoldDB" id="A0A9W8YCN5"/>
<dbReference type="InterPro" id="IPR001303">
    <property type="entry name" value="Aldolase_II/adducin_N"/>
</dbReference>
<evidence type="ECO:0000259" key="2">
    <source>
        <dbReference type="SMART" id="SM01007"/>
    </source>
</evidence>
<dbReference type="SUPFAM" id="SSF53639">
    <property type="entry name" value="AraD/HMP-PK domain-like"/>
    <property type="match status" value="1"/>
</dbReference>
<sequence length="295" mass="31938">MAPPPSAIDPQSGDEHKANTTAPLEPGLDEVMGKMKMVGFPKPPKFDDPYKERAYLKGRLAAAFRIFGKYGFDEGVAGHITLRDPVDPTTFWVNPFGVAFSLIKASDLILVNHKGEVIDGGEVRLLNTAAYMIHHAVHEARPDVICAAHSHSIYGRTFCALGRKLDTITQDSCSFHNDHALYTSFRGVVLAEEEGKEIAKALGGCKAALLQNHGLLTVGGSIEEAVFWFVSLEKCCHAQLLADAAAGGRGGETVKIAEEDAVYTHKTVGSRMAGWFSAKPMFDVIHKETGGDYLL</sequence>
<dbReference type="GO" id="GO:0051015">
    <property type="term" value="F:actin filament binding"/>
    <property type="evidence" value="ECO:0007669"/>
    <property type="project" value="TreeGrafter"/>
</dbReference>
<dbReference type="GO" id="GO:0005856">
    <property type="term" value="C:cytoskeleton"/>
    <property type="evidence" value="ECO:0007669"/>
    <property type="project" value="TreeGrafter"/>
</dbReference>
<dbReference type="EMBL" id="JAPEUY010000007">
    <property type="protein sequence ID" value="KAJ4371575.1"/>
    <property type="molecule type" value="Genomic_DNA"/>
</dbReference>
<comment type="caution">
    <text evidence="3">The sequence shown here is derived from an EMBL/GenBank/DDBJ whole genome shotgun (WGS) entry which is preliminary data.</text>
</comment>
<dbReference type="SMART" id="SM01007">
    <property type="entry name" value="Aldolase_II"/>
    <property type="match status" value="1"/>
</dbReference>
<dbReference type="InterPro" id="IPR036409">
    <property type="entry name" value="Aldolase_II/adducin_N_sf"/>
</dbReference>
<keyword evidence="4" id="KW-1185">Reference proteome</keyword>
<dbReference type="FunFam" id="3.40.225.10:FF:000009">
    <property type="entry name" value="Class II aldolase/adducin N-terminal"/>
    <property type="match status" value="1"/>
</dbReference>
<dbReference type="Gene3D" id="3.40.225.10">
    <property type="entry name" value="Class II aldolase/adducin N-terminal domain"/>
    <property type="match status" value="1"/>
</dbReference>
<feature type="domain" description="Class II aldolase/adducin N-terminal" evidence="2">
    <location>
        <begin position="58"/>
        <end position="240"/>
    </location>
</feature>